<keyword evidence="3" id="KW-1185">Reference proteome</keyword>
<evidence type="ECO:0000256" key="1">
    <source>
        <dbReference type="SAM" id="MobiDB-lite"/>
    </source>
</evidence>
<feature type="compositionally biased region" description="Basic residues" evidence="1">
    <location>
        <begin position="22"/>
        <end position="32"/>
    </location>
</feature>
<feature type="region of interest" description="Disordered" evidence="1">
    <location>
        <begin position="52"/>
        <end position="80"/>
    </location>
</feature>
<reference evidence="2" key="1">
    <citation type="submission" date="2021-11" db="EMBL/GenBank/DDBJ databases">
        <authorList>
            <consortium name="Genoscope - CEA"/>
            <person name="William W."/>
        </authorList>
    </citation>
    <scope>NUCLEOTIDE SEQUENCE</scope>
</reference>
<evidence type="ECO:0000313" key="2">
    <source>
        <dbReference type="EMBL" id="CAH0375011.1"/>
    </source>
</evidence>
<feature type="region of interest" description="Disordered" evidence="1">
    <location>
        <begin position="1"/>
        <end position="32"/>
    </location>
</feature>
<name>A0A8J2X4Y6_9STRA</name>
<accession>A0A8J2X4Y6</accession>
<dbReference type="Proteomes" id="UP000789595">
    <property type="component" value="Unassembled WGS sequence"/>
</dbReference>
<evidence type="ECO:0000313" key="3">
    <source>
        <dbReference type="Proteomes" id="UP000789595"/>
    </source>
</evidence>
<dbReference type="EMBL" id="CAKKNE010000004">
    <property type="protein sequence ID" value="CAH0375011.1"/>
    <property type="molecule type" value="Genomic_DNA"/>
</dbReference>
<gene>
    <name evidence="2" type="ORF">PECAL_4P23290</name>
</gene>
<organism evidence="2 3">
    <name type="scientific">Pelagomonas calceolata</name>
    <dbReference type="NCBI Taxonomy" id="35677"/>
    <lineage>
        <taxon>Eukaryota</taxon>
        <taxon>Sar</taxon>
        <taxon>Stramenopiles</taxon>
        <taxon>Ochrophyta</taxon>
        <taxon>Pelagophyceae</taxon>
        <taxon>Pelagomonadales</taxon>
        <taxon>Pelagomonadaceae</taxon>
        <taxon>Pelagomonas</taxon>
    </lineage>
</organism>
<feature type="compositionally biased region" description="Basic and acidic residues" evidence="1">
    <location>
        <begin position="1"/>
        <end position="13"/>
    </location>
</feature>
<sequence length="109" mass="12468">MIDNDYRQDDSRHAGFHPAKAEHHRAGRWHARRVSVRHRRGWRMVLQRKWQASRGAEERRGVGCAPPTPPRRQTRARTRDDDAATLLTVAASDTLPARRYGAGVQAIPK</sequence>
<comment type="caution">
    <text evidence="2">The sequence shown here is derived from an EMBL/GenBank/DDBJ whole genome shotgun (WGS) entry which is preliminary data.</text>
</comment>
<dbReference type="AlphaFoldDB" id="A0A8J2X4Y6"/>
<proteinExistence type="predicted"/>
<protein>
    <submittedName>
        <fullName evidence="2">Uncharacterized protein</fullName>
    </submittedName>
</protein>